<evidence type="ECO:0000256" key="3">
    <source>
        <dbReference type="RuleBase" id="RU000363"/>
    </source>
</evidence>
<dbReference type="SUPFAM" id="SSF51735">
    <property type="entry name" value="NAD(P)-binding Rossmann-fold domains"/>
    <property type="match status" value="1"/>
</dbReference>
<accession>A0A1Y1SB45</accession>
<evidence type="ECO:0000259" key="4">
    <source>
        <dbReference type="SMART" id="SM00822"/>
    </source>
</evidence>
<comment type="similarity">
    <text evidence="1 3">Belongs to the short-chain dehydrogenases/reductases (SDR) family.</text>
</comment>
<dbReference type="InterPro" id="IPR036291">
    <property type="entry name" value="NAD(P)-bd_dom_sf"/>
</dbReference>
<keyword evidence="2" id="KW-0560">Oxidoreductase</keyword>
<organism evidence="5 6">
    <name type="scientific">Oceanococcus atlanticus</name>
    <dbReference type="NCBI Taxonomy" id="1317117"/>
    <lineage>
        <taxon>Bacteria</taxon>
        <taxon>Pseudomonadati</taxon>
        <taxon>Pseudomonadota</taxon>
        <taxon>Gammaproteobacteria</taxon>
        <taxon>Chromatiales</taxon>
        <taxon>Oceanococcaceae</taxon>
        <taxon>Oceanococcus</taxon>
    </lineage>
</organism>
<reference evidence="5 6" key="1">
    <citation type="submission" date="2013-04" db="EMBL/GenBank/DDBJ databases">
        <title>Oceanococcus atlanticus 22II-S10r2 Genome Sequencing.</title>
        <authorList>
            <person name="Lai Q."/>
            <person name="Li G."/>
            <person name="Shao Z."/>
        </authorList>
    </citation>
    <scope>NUCLEOTIDE SEQUENCE [LARGE SCALE GENOMIC DNA]</scope>
    <source>
        <strain evidence="5 6">22II-S10r2</strain>
    </source>
</reference>
<dbReference type="OrthoDB" id="9810734at2"/>
<sequence>MFGKTSLEGKTALVTGASSGLGVDFAKQLAAMGARVIVVARREQLLQQLSVDIQDEFGTPAEYRCCDLSDAGAREALAADLASAGIHIDILINNAGFGLFGDFRHTEWQRTDQMLQLDIVALTHLARLFVNPMVENGYGRIMQISSVGAFQPSPGYGAYSAAKAYVLSFSHALHYELKGTGVTSTVVCPGVTETEFLRVSGQARNRFHNATMMSSREVARMALKRTLKGRPEIVTGLINAINAFQVRFMPRQLLARIAAMAMKYEAQNDS</sequence>
<dbReference type="Proteomes" id="UP000192342">
    <property type="component" value="Unassembled WGS sequence"/>
</dbReference>
<dbReference type="PRINTS" id="PR00080">
    <property type="entry name" value="SDRFAMILY"/>
</dbReference>
<dbReference type="Gene3D" id="3.40.50.720">
    <property type="entry name" value="NAD(P)-binding Rossmann-like Domain"/>
    <property type="match status" value="1"/>
</dbReference>
<evidence type="ECO:0000256" key="2">
    <source>
        <dbReference type="ARBA" id="ARBA00023002"/>
    </source>
</evidence>
<dbReference type="GO" id="GO:0016491">
    <property type="term" value="F:oxidoreductase activity"/>
    <property type="evidence" value="ECO:0007669"/>
    <property type="project" value="UniProtKB-KW"/>
</dbReference>
<dbReference type="PIRSF" id="PIRSF000126">
    <property type="entry name" value="11-beta-HSD1"/>
    <property type="match status" value="1"/>
</dbReference>
<evidence type="ECO:0000313" key="5">
    <source>
        <dbReference type="EMBL" id="ORE85860.1"/>
    </source>
</evidence>
<gene>
    <name evidence="5" type="ORF">ATO7_11223</name>
</gene>
<dbReference type="SMART" id="SM00822">
    <property type="entry name" value="PKS_KR"/>
    <property type="match status" value="1"/>
</dbReference>
<keyword evidence="6" id="KW-1185">Reference proteome</keyword>
<dbReference type="InterPro" id="IPR002347">
    <property type="entry name" value="SDR_fam"/>
</dbReference>
<protein>
    <submittedName>
        <fullName evidence="5">Putative oxidoreductase</fullName>
    </submittedName>
</protein>
<proteinExistence type="inferred from homology"/>
<dbReference type="AlphaFoldDB" id="A0A1Y1SB45"/>
<dbReference type="CDD" id="cd05233">
    <property type="entry name" value="SDR_c"/>
    <property type="match status" value="1"/>
</dbReference>
<dbReference type="RefSeq" id="WP_083561900.1">
    <property type="nucleotide sequence ID" value="NZ_AQQV01000003.1"/>
</dbReference>
<name>A0A1Y1SB45_9GAMM</name>
<dbReference type="STRING" id="1317117.ATO7_11223"/>
<dbReference type="EMBL" id="AQQV01000003">
    <property type="protein sequence ID" value="ORE85860.1"/>
    <property type="molecule type" value="Genomic_DNA"/>
</dbReference>
<dbReference type="PANTHER" id="PTHR44196:SF2">
    <property type="entry name" value="SHORT-CHAIN DEHYDROGENASE-RELATED"/>
    <property type="match status" value="1"/>
</dbReference>
<dbReference type="InterPro" id="IPR057326">
    <property type="entry name" value="KR_dom"/>
</dbReference>
<dbReference type="PROSITE" id="PS00061">
    <property type="entry name" value="ADH_SHORT"/>
    <property type="match status" value="1"/>
</dbReference>
<dbReference type="PRINTS" id="PR00081">
    <property type="entry name" value="GDHRDH"/>
</dbReference>
<dbReference type="Pfam" id="PF00106">
    <property type="entry name" value="adh_short"/>
    <property type="match status" value="1"/>
</dbReference>
<comment type="caution">
    <text evidence="5">The sequence shown here is derived from an EMBL/GenBank/DDBJ whole genome shotgun (WGS) entry which is preliminary data.</text>
</comment>
<dbReference type="PANTHER" id="PTHR44196">
    <property type="entry name" value="DEHYDROGENASE/REDUCTASE SDR FAMILY MEMBER 7B"/>
    <property type="match status" value="1"/>
</dbReference>
<dbReference type="InterPro" id="IPR020904">
    <property type="entry name" value="Sc_DH/Rdtase_CS"/>
</dbReference>
<evidence type="ECO:0000256" key="1">
    <source>
        <dbReference type="ARBA" id="ARBA00006484"/>
    </source>
</evidence>
<evidence type="ECO:0000313" key="6">
    <source>
        <dbReference type="Proteomes" id="UP000192342"/>
    </source>
</evidence>
<dbReference type="GO" id="GO:0016020">
    <property type="term" value="C:membrane"/>
    <property type="evidence" value="ECO:0007669"/>
    <property type="project" value="TreeGrafter"/>
</dbReference>
<feature type="domain" description="Ketoreductase" evidence="4">
    <location>
        <begin position="10"/>
        <end position="192"/>
    </location>
</feature>